<feature type="non-terminal residue" evidence="2">
    <location>
        <position position="1"/>
    </location>
</feature>
<feature type="region of interest" description="Disordered" evidence="1">
    <location>
        <begin position="174"/>
        <end position="223"/>
    </location>
</feature>
<dbReference type="PANTHER" id="PTHR34210">
    <property type="entry name" value="OS01G0252900 PROTEIN"/>
    <property type="match status" value="1"/>
</dbReference>
<protein>
    <submittedName>
        <fullName evidence="2">Uncharacterized protein</fullName>
    </submittedName>
</protein>
<dbReference type="AlphaFoldDB" id="S8D863"/>
<evidence type="ECO:0000313" key="2">
    <source>
        <dbReference type="EMBL" id="EPS58853.1"/>
    </source>
</evidence>
<keyword evidence="3" id="KW-1185">Reference proteome</keyword>
<feature type="region of interest" description="Disordered" evidence="1">
    <location>
        <begin position="26"/>
        <end position="54"/>
    </location>
</feature>
<dbReference type="PANTHER" id="PTHR34210:SF1">
    <property type="entry name" value="OS03G0274700 PROTEIN"/>
    <property type="match status" value="1"/>
</dbReference>
<feature type="compositionally biased region" description="Polar residues" evidence="1">
    <location>
        <begin position="134"/>
        <end position="154"/>
    </location>
</feature>
<feature type="non-terminal residue" evidence="2">
    <location>
        <position position="223"/>
    </location>
</feature>
<proteinExistence type="predicted"/>
<dbReference type="EMBL" id="AUSU01008850">
    <property type="protein sequence ID" value="EPS58853.1"/>
    <property type="molecule type" value="Genomic_DNA"/>
</dbReference>
<accession>S8D863</accession>
<gene>
    <name evidence="2" type="ORF">M569_15959</name>
</gene>
<feature type="compositionally biased region" description="Basic and acidic residues" evidence="1">
    <location>
        <begin position="119"/>
        <end position="133"/>
    </location>
</feature>
<feature type="region of interest" description="Disordered" evidence="1">
    <location>
        <begin position="119"/>
        <end position="161"/>
    </location>
</feature>
<dbReference type="Proteomes" id="UP000015453">
    <property type="component" value="Unassembled WGS sequence"/>
</dbReference>
<sequence length="223" mass="26012">SFPVFVLNFSGHGRDVARSYYQDQRLESRMPLERQGGGSDPRSQSHEEDMEIGYEDNRAPRTFDGLENRIFDDVMKLWTEKANAEDAENARHRERLNAINLQYEEQLAALRARQASQREEFLRRESQTRKEQYQKSIMEQQYPATTPRDFNSAPSGGELPHQQLRGAYNAAAEDAYDSYREQQQQQQQRGRFPGNAREQQQHGYDSKAPYSRGRGYNSGSRFY</sequence>
<organism evidence="2 3">
    <name type="scientific">Genlisea aurea</name>
    <dbReference type="NCBI Taxonomy" id="192259"/>
    <lineage>
        <taxon>Eukaryota</taxon>
        <taxon>Viridiplantae</taxon>
        <taxon>Streptophyta</taxon>
        <taxon>Embryophyta</taxon>
        <taxon>Tracheophyta</taxon>
        <taxon>Spermatophyta</taxon>
        <taxon>Magnoliopsida</taxon>
        <taxon>eudicotyledons</taxon>
        <taxon>Gunneridae</taxon>
        <taxon>Pentapetalae</taxon>
        <taxon>asterids</taxon>
        <taxon>lamiids</taxon>
        <taxon>Lamiales</taxon>
        <taxon>Lentibulariaceae</taxon>
        <taxon>Genlisea</taxon>
    </lineage>
</organism>
<name>S8D863_9LAMI</name>
<reference evidence="2 3" key="1">
    <citation type="journal article" date="2013" name="BMC Genomics">
        <title>The miniature genome of a carnivorous plant Genlisea aurea contains a low number of genes and short non-coding sequences.</title>
        <authorList>
            <person name="Leushkin E.V."/>
            <person name="Sutormin R.A."/>
            <person name="Nabieva E.R."/>
            <person name="Penin A.A."/>
            <person name="Kondrashov A.S."/>
            <person name="Logacheva M.D."/>
        </authorList>
    </citation>
    <scope>NUCLEOTIDE SEQUENCE [LARGE SCALE GENOMIC DNA]</scope>
</reference>
<evidence type="ECO:0000256" key="1">
    <source>
        <dbReference type="SAM" id="MobiDB-lite"/>
    </source>
</evidence>
<evidence type="ECO:0000313" key="3">
    <source>
        <dbReference type="Proteomes" id="UP000015453"/>
    </source>
</evidence>
<comment type="caution">
    <text evidence="2">The sequence shown here is derived from an EMBL/GenBank/DDBJ whole genome shotgun (WGS) entry which is preliminary data.</text>
</comment>
<dbReference type="OrthoDB" id="1899623at2759"/>